<dbReference type="AlphaFoldDB" id="A0A4Z1SQB5"/>
<gene>
    <name evidence="1" type="ORF">GMRT_12825</name>
</gene>
<sequence length="141" mass="15653">MILEPGQPLPTSATIDPSVIRYSCEGREYTAVRCRYEDGQVTPLTQLRILRPGRSILGQVIGVSSGSVTFKLCDTTIPGWQLLRGQIGILRLRDAQLPQNARLQGVYTMGSYWRCEILTAGAPSIVRAWPLRFSKSMEDGK</sequence>
<dbReference type="Proteomes" id="UP000315496">
    <property type="component" value="Chromosome 4"/>
</dbReference>
<name>A0A4Z1SQB5_GIAMU</name>
<protein>
    <submittedName>
        <fullName evidence="1">Uncharacterized protein</fullName>
    </submittedName>
</protein>
<keyword evidence="2" id="KW-1185">Reference proteome</keyword>
<evidence type="ECO:0000313" key="1">
    <source>
        <dbReference type="EMBL" id="TNJ27095.1"/>
    </source>
</evidence>
<proteinExistence type="predicted"/>
<dbReference type="EMBL" id="VDLU01000004">
    <property type="protein sequence ID" value="TNJ27095.1"/>
    <property type="molecule type" value="Genomic_DNA"/>
</dbReference>
<accession>A0A4Z1SQB5</accession>
<comment type="caution">
    <text evidence="1">The sequence shown here is derived from an EMBL/GenBank/DDBJ whole genome shotgun (WGS) entry which is preliminary data.</text>
</comment>
<evidence type="ECO:0000313" key="2">
    <source>
        <dbReference type="Proteomes" id="UP000315496"/>
    </source>
</evidence>
<reference evidence="1 2" key="1">
    <citation type="submission" date="2019-05" db="EMBL/GenBank/DDBJ databases">
        <title>The compact genome of Giardia muris reveals important steps in the evolution of intestinal protozoan parasites.</title>
        <authorList>
            <person name="Xu F."/>
            <person name="Jimenez-Gonzalez A."/>
            <person name="Einarsson E."/>
            <person name="Astvaldsson A."/>
            <person name="Peirasmaki D."/>
            <person name="Eckmann L."/>
            <person name="Andersson J.O."/>
            <person name="Svard S.G."/>
            <person name="Jerlstrom-Hultqvist J."/>
        </authorList>
    </citation>
    <scope>NUCLEOTIDE SEQUENCE [LARGE SCALE GENOMIC DNA]</scope>
    <source>
        <strain evidence="1 2">Roberts-Thomson</strain>
    </source>
</reference>
<organism evidence="1 2">
    <name type="scientific">Giardia muris</name>
    <dbReference type="NCBI Taxonomy" id="5742"/>
    <lineage>
        <taxon>Eukaryota</taxon>
        <taxon>Metamonada</taxon>
        <taxon>Diplomonadida</taxon>
        <taxon>Hexamitidae</taxon>
        <taxon>Giardiinae</taxon>
        <taxon>Giardia</taxon>
    </lineage>
</organism>
<dbReference type="VEuPathDB" id="GiardiaDB:GMRT_12825"/>